<proteinExistence type="inferred from homology"/>
<dbReference type="Pfam" id="PF00171">
    <property type="entry name" value="Aldedh"/>
    <property type="match status" value="1"/>
</dbReference>
<dbReference type="InterPro" id="IPR016162">
    <property type="entry name" value="Ald_DH_N"/>
</dbReference>
<accession>A0AAJ6QV28</accession>
<dbReference type="AlphaFoldDB" id="A0AAJ6QV28"/>
<dbReference type="InterPro" id="IPR016161">
    <property type="entry name" value="Ald_DH/histidinol_DH"/>
</dbReference>
<dbReference type="GeneID" id="100900273"/>
<feature type="active site" evidence="4">
    <location>
        <position position="247"/>
    </location>
</feature>
<feature type="domain" description="Aldehyde dehydrogenase" evidence="6">
    <location>
        <begin position="15"/>
        <end position="477"/>
    </location>
</feature>
<evidence type="ECO:0000256" key="4">
    <source>
        <dbReference type="PROSITE-ProRule" id="PRU10007"/>
    </source>
</evidence>
<dbReference type="InterPro" id="IPR015590">
    <property type="entry name" value="Aldehyde_DH_dom"/>
</dbReference>
<dbReference type="SUPFAM" id="SSF53720">
    <property type="entry name" value="ALDH-like"/>
    <property type="match status" value="1"/>
</dbReference>
<dbReference type="InterPro" id="IPR016160">
    <property type="entry name" value="Ald_DH_CS_CYS"/>
</dbReference>
<protein>
    <submittedName>
        <fullName evidence="8">2-aminomuconic semialdehyde dehydrogenase</fullName>
    </submittedName>
</protein>
<dbReference type="PROSITE" id="PS00070">
    <property type="entry name" value="ALDEHYDE_DEHYDR_CYS"/>
    <property type="match status" value="1"/>
</dbReference>
<dbReference type="FunFam" id="3.40.309.10:FF:000012">
    <property type="entry name" value="Betaine aldehyde dehydrogenase"/>
    <property type="match status" value="1"/>
</dbReference>
<evidence type="ECO:0000256" key="2">
    <source>
        <dbReference type="ARBA" id="ARBA00023002"/>
    </source>
</evidence>
<dbReference type="GO" id="GO:0016620">
    <property type="term" value="F:oxidoreductase activity, acting on the aldehyde or oxo group of donors, NAD or NADP as acceptor"/>
    <property type="evidence" value="ECO:0007669"/>
    <property type="project" value="InterPro"/>
</dbReference>
<evidence type="ECO:0000313" key="7">
    <source>
        <dbReference type="Proteomes" id="UP000694867"/>
    </source>
</evidence>
<dbReference type="PANTHER" id="PTHR43720:SF2">
    <property type="entry name" value="2-AMINOMUCONIC SEMIALDEHYDE DEHYDROGENASE"/>
    <property type="match status" value="1"/>
</dbReference>
<dbReference type="RefSeq" id="XP_003745062.1">
    <property type="nucleotide sequence ID" value="XM_003745014.2"/>
</dbReference>
<comment type="similarity">
    <text evidence="1 5">Belongs to the aldehyde dehydrogenase family.</text>
</comment>
<dbReference type="InterPro" id="IPR029510">
    <property type="entry name" value="Ald_DH_CS_GLU"/>
</dbReference>
<dbReference type="KEGG" id="goe:100900273"/>
<evidence type="ECO:0000313" key="8">
    <source>
        <dbReference type="RefSeq" id="XP_003745062.1"/>
    </source>
</evidence>
<gene>
    <name evidence="8" type="primary">LOC100900273</name>
</gene>
<dbReference type="Gene3D" id="3.40.309.10">
    <property type="entry name" value="Aldehyde Dehydrogenase, Chain A, domain 2"/>
    <property type="match status" value="1"/>
</dbReference>
<dbReference type="InterPro" id="IPR016163">
    <property type="entry name" value="Ald_DH_C"/>
</dbReference>
<evidence type="ECO:0000259" key="6">
    <source>
        <dbReference type="Pfam" id="PF00171"/>
    </source>
</evidence>
<keyword evidence="2 5" id="KW-0560">Oxidoreductase</keyword>
<dbReference type="PROSITE" id="PS00687">
    <property type="entry name" value="ALDEHYDE_DEHYDR_GLU"/>
    <property type="match status" value="1"/>
</dbReference>
<organism evidence="7 8">
    <name type="scientific">Galendromus occidentalis</name>
    <name type="common">western predatory mite</name>
    <dbReference type="NCBI Taxonomy" id="34638"/>
    <lineage>
        <taxon>Eukaryota</taxon>
        <taxon>Metazoa</taxon>
        <taxon>Ecdysozoa</taxon>
        <taxon>Arthropoda</taxon>
        <taxon>Chelicerata</taxon>
        <taxon>Arachnida</taxon>
        <taxon>Acari</taxon>
        <taxon>Parasitiformes</taxon>
        <taxon>Mesostigmata</taxon>
        <taxon>Gamasina</taxon>
        <taxon>Phytoseioidea</taxon>
        <taxon>Phytoseiidae</taxon>
        <taxon>Typhlodrominae</taxon>
        <taxon>Galendromus</taxon>
    </lineage>
</organism>
<keyword evidence="7" id="KW-1185">Reference proteome</keyword>
<dbReference type="FunFam" id="3.40.605.10:FF:000007">
    <property type="entry name" value="NAD/NADP-dependent betaine aldehyde dehydrogenase"/>
    <property type="match status" value="1"/>
</dbReference>
<dbReference type="Proteomes" id="UP000694867">
    <property type="component" value="Unplaced"/>
</dbReference>
<dbReference type="Gene3D" id="3.40.605.10">
    <property type="entry name" value="Aldehyde Dehydrogenase, Chain A, domain 1"/>
    <property type="match status" value="1"/>
</dbReference>
<keyword evidence="3" id="KW-0520">NAD</keyword>
<dbReference type="CDD" id="cd07093">
    <property type="entry name" value="ALDH_F8_HMSADH"/>
    <property type="match status" value="1"/>
</dbReference>
<reference evidence="8" key="1">
    <citation type="submission" date="2025-08" db="UniProtKB">
        <authorList>
            <consortium name="RefSeq"/>
        </authorList>
    </citation>
    <scope>IDENTIFICATION</scope>
</reference>
<dbReference type="PANTHER" id="PTHR43720">
    <property type="entry name" value="2-AMINOMUCONIC SEMIALDEHYDE DEHYDROGENASE"/>
    <property type="match status" value="1"/>
</dbReference>
<name>A0AAJ6QV28_9ACAR</name>
<sequence length="484" mass="53368">MSLIENFIDGKFVPSDDYLPNIDPATGQVYGRIANSTKEDTLMAIDAAKRAQPLWLAKTMSERASILRRVADLLEQKIDEFANAESRDQGKPVWLAENVDIPRAVHNFRHFANNAVNDRELAVPQPRSQFLHYTTRSPVGVVGIITPWNLPLYLLSFKLAPALVYGNAVVAKPSELTSMTAYMLAKLFVEAGLPDGVCNFVFGRGVPVGETLCTHPDVRAISFTGSTLVGTRIAQIAAPMAKKCSLEMGGKNAAIVFADADQRKCVRTLLRACFLNQGEICLCTSRIFVHESIYETFVADFVQQTRTLKVGPPSERDSFLGALVSREHLEKVRGYVDLAVEEGGRMLVGGAEAVEGLGDEHKTGFFMNPTIFDGLAADSRCMQEEIFGPLVCVAPFRDEAEVIEKTNSVEFGLCASVWTTDVRRVHRIAGKLDVGTVWFNCWLVRHLHMPFGGTKMSGLGREGTDASRDFYTECKTVCVDFNEI</sequence>
<evidence type="ECO:0000256" key="1">
    <source>
        <dbReference type="ARBA" id="ARBA00009986"/>
    </source>
</evidence>
<evidence type="ECO:0000256" key="3">
    <source>
        <dbReference type="ARBA" id="ARBA00023027"/>
    </source>
</evidence>
<evidence type="ECO:0000256" key="5">
    <source>
        <dbReference type="RuleBase" id="RU003345"/>
    </source>
</evidence>